<feature type="region of interest" description="Disordered" evidence="1">
    <location>
        <begin position="152"/>
        <end position="207"/>
    </location>
</feature>
<gene>
    <name evidence="2" type="ORF">Hamer_G022045</name>
</gene>
<dbReference type="AlphaFoldDB" id="A0A8J5KJX3"/>
<dbReference type="EMBL" id="JAHLQT010015988">
    <property type="protein sequence ID" value="KAG7169554.1"/>
    <property type="molecule type" value="Genomic_DNA"/>
</dbReference>
<organism evidence="2 3">
    <name type="scientific">Homarus americanus</name>
    <name type="common">American lobster</name>
    <dbReference type="NCBI Taxonomy" id="6706"/>
    <lineage>
        <taxon>Eukaryota</taxon>
        <taxon>Metazoa</taxon>
        <taxon>Ecdysozoa</taxon>
        <taxon>Arthropoda</taxon>
        <taxon>Crustacea</taxon>
        <taxon>Multicrustacea</taxon>
        <taxon>Malacostraca</taxon>
        <taxon>Eumalacostraca</taxon>
        <taxon>Eucarida</taxon>
        <taxon>Decapoda</taxon>
        <taxon>Pleocyemata</taxon>
        <taxon>Astacidea</taxon>
        <taxon>Nephropoidea</taxon>
        <taxon>Nephropidae</taxon>
        <taxon>Homarus</taxon>
    </lineage>
</organism>
<feature type="region of interest" description="Disordered" evidence="1">
    <location>
        <begin position="488"/>
        <end position="524"/>
    </location>
</feature>
<protein>
    <submittedName>
        <fullName evidence="2">Uncharacterized protein</fullName>
    </submittedName>
</protein>
<name>A0A8J5KJX3_HOMAM</name>
<feature type="compositionally biased region" description="Pro residues" evidence="1">
    <location>
        <begin position="61"/>
        <end position="92"/>
    </location>
</feature>
<feature type="compositionally biased region" description="Polar residues" evidence="1">
    <location>
        <begin position="152"/>
        <end position="200"/>
    </location>
</feature>
<keyword evidence="3" id="KW-1185">Reference proteome</keyword>
<evidence type="ECO:0000256" key="1">
    <source>
        <dbReference type="SAM" id="MobiDB-lite"/>
    </source>
</evidence>
<reference evidence="2" key="1">
    <citation type="journal article" date="2021" name="Sci. Adv.">
        <title>The American lobster genome reveals insights on longevity, neural, and immune adaptations.</title>
        <authorList>
            <person name="Polinski J.M."/>
            <person name="Zimin A.V."/>
            <person name="Clark K.F."/>
            <person name="Kohn A.B."/>
            <person name="Sadowski N."/>
            <person name="Timp W."/>
            <person name="Ptitsyn A."/>
            <person name="Khanna P."/>
            <person name="Romanova D.Y."/>
            <person name="Williams P."/>
            <person name="Greenwood S.J."/>
            <person name="Moroz L.L."/>
            <person name="Walt D.R."/>
            <person name="Bodnar A.G."/>
        </authorList>
    </citation>
    <scope>NUCLEOTIDE SEQUENCE</scope>
    <source>
        <strain evidence="2">GMGI-L3</strain>
    </source>
</reference>
<accession>A0A8J5KJX3</accession>
<evidence type="ECO:0000313" key="3">
    <source>
        <dbReference type="Proteomes" id="UP000747542"/>
    </source>
</evidence>
<feature type="compositionally biased region" description="Basic and acidic residues" evidence="1">
    <location>
        <begin position="503"/>
        <end position="516"/>
    </location>
</feature>
<dbReference type="Proteomes" id="UP000747542">
    <property type="component" value="Unassembled WGS sequence"/>
</dbReference>
<comment type="caution">
    <text evidence="2">The sequence shown here is derived from an EMBL/GenBank/DDBJ whole genome shotgun (WGS) entry which is preliminary data.</text>
</comment>
<proteinExistence type="predicted"/>
<feature type="compositionally biased region" description="Low complexity" evidence="1">
    <location>
        <begin position="35"/>
        <end position="60"/>
    </location>
</feature>
<evidence type="ECO:0000313" key="2">
    <source>
        <dbReference type="EMBL" id="KAG7169554.1"/>
    </source>
</evidence>
<feature type="region of interest" description="Disordered" evidence="1">
    <location>
        <begin position="34"/>
        <end position="108"/>
    </location>
</feature>
<sequence length="524" mass="57372">MKKLTIQVFENGIVIRLTKELLPGSRRILRAHLSTPPSTHPPTHTLIHPPTTTHQTTTPPTTTPPYHPTTTPPYHPTTTPPTTTPPYHPTTTPPTSRTQSLSAQDAGVAPSLALSQGATTSKYHNPEITFLLSSITVECHVEKLSCESTTRPITSTRQPITSTRQPITSTRQPITSTRQPITSTRQPITSTRQPITSTHATSTRRPITSTRRTTAYNITRQPITSTRQPITSTRQPITSTRQPITSRRPITSTTAYNIHTTAYNLHTNIDLLPWPHYLTSTNQGTSNPEMSVPAVGRSPVCLSGGGGACRTYCKRSCGLSSPCHQRPSGYLIHSWGLTTAPALALSFGSPVVYNYLFTIVFRNISNHLKAGSGWVELDRVGSGRVESGRVGVNSSSTQRGNAPTPTSLHLDTLTITPRIKLLYGRPYTWALVHYLMVHQVIVAGKGDEQAIVVFPSTRHGALGVKEPMLSNSHSNWILLERQAISQSHQKVKRGKRSLQGDEEISRSLYPERHDDSGVAVSNIG</sequence>